<evidence type="ECO:0000313" key="5">
    <source>
        <dbReference type="Proteomes" id="UP000054805"/>
    </source>
</evidence>
<evidence type="ECO:0000313" key="4">
    <source>
        <dbReference type="Proteomes" id="UP000054632"/>
    </source>
</evidence>
<evidence type="ECO:0000313" key="6">
    <source>
        <dbReference type="Proteomes" id="UP000054826"/>
    </source>
</evidence>
<keyword evidence="5" id="KW-1185">Reference proteome</keyword>
<accession>A0A0V1JN68</accession>
<dbReference type="EMBL" id="JYDR01000043">
    <property type="protein sequence ID" value="KRY72529.1"/>
    <property type="molecule type" value="Genomic_DNA"/>
</dbReference>
<protein>
    <submittedName>
        <fullName evidence="3">Uncharacterized protein</fullName>
    </submittedName>
</protein>
<comment type="caution">
    <text evidence="3">The sequence shown here is derived from an EMBL/GenBank/DDBJ whole genome shotgun (WGS) entry which is preliminary data.</text>
</comment>
<dbReference type="AlphaFoldDB" id="A0A0V1JN68"/>
<dbReference type="Proteomes" id="UP000054632">
    <property type="component" value="Unassembled WGS sequence"/>
</dbReference>
<proteinExistence type="predicted"/>
<dbReference type="EMBL" id="JYDV01000073">
    <property type="protein sequence ID" value="KRZ36425.1"/>
    <property type="molecule type" value="Genomic_DNA"/>
</dbReference>
<dbReference type="EMBL" id="JYDS01000193">
    <property type="protein sequence ID" value="KRZ21794.1"/>
    <property type="molecule type" value="Genomic_DNA"/>
</dbReference>
<organism evidence="3 6">
    <name type="scientific">Trichinella pseudospiralis</name>
    <name type="common">Parasitic roundworm</name>
    <dbReference type="NCBI Taxonomy" id="6337"/>
    <lineage>
        <taxon>Eukaryota</taxon>
        <taxon>Metazoa</taxon>
        <taxon>Ecdysozoa</taxon>
        <taxon>Nematoda</taxon>
        <taxon>Enoplea</taxon>
        <taxon>Dorylaimia</taxon>
        <taxon>Trichinellida</taxon>
        <taxon>Trichinellidae</taxon>
        <taxon>Trichinella</taxon>
    </lineage>
</organism>
<evidence type="ECO:0000313" key="1">
    <source>
        <dbReference type="EMBL" id="KRY72529.1"/>
    </source>
</evidence>
<evidence type="ECO:0000313" key="2">
    <source>
        <dbReference type="EMBL" id="KRZ21794.1"/>
    </source>
</evidence>
<name>A0A0V1JN68_TRIPS</name>
<dbReference type="Proteomes" id="UP000054826">
    <property type="component" value="Unassembled WGS sequence"/>
</dbReference>
<gene>
    <name evidence="1" type="ORF">T4A_3513</name>
    <name evidence="2" type="ORF">T4B_4135</name>
    <name evidence="3" type="ORF">T4C_7469</name>
</gene>
<evidence type="ECO:0000313" key="3">
    <source>
        <dbReference type="EMBL" id="KRZ36425.1"/>
    </source>
</evidence>
<dbReference type="Proteomes" id="UP000054805">
    <property type="component" value="Unassembled WGS sequence"/>
</dbReference>
<sequence length="88" mass="9490">MGRTSFVQRSSNSMVRKLLKRKSSVCGTLNMKPYEPVVPALPSGDNSDASDASCLKPIPSAHLICPRRSTALHNEAAQKLNAPTTKPQ</sequence>
<reference evidence="4 5" key="1">
    <citation type="submission" date="2015-01" db="EMBL/GenBank/DDBJ databases">
        <title>Evolution of Trichinella species and genotypes.</title>
        <authorList>
            <person name="Korhonen P.K."/>
            <person name="Edoardo P."/>
            <person name="Giuseppe L.R."/>
            <person name="Gasser R.B."/>
        </authorList>
    </citation>
    <scope>NUCLEOTIDE SEQUENCE [LARGE SCALE GENOMIC DNA]</scope>
    <source>
        <strain evidence="1">ISS13</strain>
        <strain evidence="3">ISS176</strain>
        <strain evidence="2">ISS588</strain>
    </source>
</reference>